<dbReference type="PANTHER" id="PTHR36378">
    <property type="entry name" value="COTTON FIBER PROTEIN"/>
    <property type="match status" value="1"/>
</dbReference>
<dbReference type="Proteomes" id="UP000619265">
    <property type="component" value="Unassembled WGS sequence"/>
</dbReference>
<dbReference type="EMBL" id="LIHL02000011">
    <property type="protein sequence ID" value="KAF5455338.1"/>
    <property type="molecule type" value="Genomic_DNA"/>
</dbReference>
<reference evidence="2" key="1">
    <citation type="submission" date="2015-10" db="EMBL/GenBank/DDBJ databases">
        <authorList>
            <person name="Martinez-Garcia P.J."/>
            <person name="Crepeau M.W."/>
            <person name="Puiu D."/>
            <person name="Gonzalez-Ibeas D."/>
            <person name="Whalen J."/>
            <person name="Stevens K."/>
            <person name="Paul R."/>
            <person name="Butterfield T."/>
            <person name="Britton M."/>
            <person name="Reagan R."/>
            <person name="Chakraborty S."/>
            <person name="Walawage S.L."/>
            <person name="Vasquez-Gross H.A."/>
            <person name="Cardeno C."/>
            <person name="Famula R."/>
            <person name="Pratt K."/>
            <person name="Kuruganti S."/>
            <person name="Aradhya M.K."/>
            <person name="Leslie C.A."/>
            <person name="Dandekar A.M."/>
            <person name="Salzberg S.L."/>
            <person name="Wegrzyn J.L."/>
            <person name="Langley C.H."/>
            <person name="Neale D.B."/>
        </authorList>
    </citation>
    <scope>NUCLEOTIDE SEQUENCE</scope>
    <source>
        <tissue evidence="2">Leaves</tissue>
    </source>
</reference>
<feature type="region of interest" description="Disordered" evidence="1">
    <location>
        <begin position="55"/>
        <end position="110"/>
    </location>
</feature>
<feature type="region of interest" description="Disordered" evidence="1">
    <location>
        <begin position="1"/>
        <end position="40"/>
    </location>
</feature>
<feature type="compositionally biased region" description="Low complexity" evidence="1">
    <location>
        <begin position="97"/>
        <end position="110"/>
    </location>
</feature>
<dbReference type="InterPro" id="IPR008480">
    <property type="entry name" value="DUF761_pln"/>
</dbReference>
<name>A0A833UIK7_JUGRE</name>
<dbReference type="AlphaFoldDB" id="A0A833UIK7"/>
<evidence type="ECO:0000313" key="3">
    <source>
        <dbReference type="Proteomes" id="UP000619265"/>
    </source>
</evidence>
<evidence type="ECO:0000313" key="2">
    <source>
        <dbReference type="EMBL" id="KAF5455338.1"/>
    </source>
</evidence>
<comment type="caution">
    <text evidence="2">The sequence shown here is derived from an EMBL/GenBank/DDBJ whole genome shotgun (WGS) entry which is preliminary data.</text>
</comment>
<proteinExistence type="predicted"/>
<organism evidence="2 3">
    <name type="scientific">Juglans regia</name>
    <name type="common">English walnut</name>
    <dbReference type="NCBI Taxonomy" id="51240"/>
    <lineage>
        <taxon>Eukaryota</taxon>
        <taxon>Viridiplantae</taxon>
        <taxon>Streptophyta</taxon>
        <taxon>Embryophyta</taxon>
        <taxon>Tracheophyta</taxon>
        <taxon>Spermatophyta</taxon>
        <taxon>Magnoliopsida</taxon>
        <taxon>eudicotyledons</taxon>
        <taxon>Gunneridae</taxon>
        <taxon>Pentapetalae</taxon>
        <taxon>rosids</taxon>
        <taxon>fabids</taxon>
        <taxon>Fagales</taxon>
        <taxon>Juglandaceae</taxon>
        <taxon>Juglans</taxon>
    </lineage>
</organism>
<accession>A0A833UIK7</accession>
<dbReference type="PANTHER" id="PTHR36378:SF1">
    <property type="entry name" value="COTTON FIBER PROTEIN"/>
    <property type="match status" value="1"/>
</dbReference>
<sequence>MEMNLADTIVGVENDTKDQDPVPDQNCIKKAPDCAGQKKKRGAVQLLKAASFLLRRPKKTKSFPTSSHDHRNQVQEARSSMSPSPMAPEQSDQDVRSPVSRSGYSSSSCSEVSASRYASAVNLQELDRIEDNDDGDDEAYADCGGDEMIDSKADEFIAQFYKQIRLQRMDSVDRRYYDMNQRSIG</sequence>
<protein>
    <submittedName>
        <fullName evidence="2">Uncharacterized protein</fullName>
    </submittedName>
</protein>
<dbReference type="Gramene" id="Jr11_15590_p1">
    <property type="protein sequence ID" value="cds.Jr11_15590_p1"/>
    <property type="gene ID" value="Jr11_15590"/>
</dbReference>
<gene>
    <name evidence="2" type="ORF">F2P56_024928</name>
</gene>
<dbReference type="Pfam" id="PF05553">
    <property type="entry name" value="DUF761"/>
    <property type="match status" value="1"/>
</dbReference>
<evidence type="ECO:0000256" key="1">
    <source>
        <dbReference type="SAM" id="MobiDB-lite"/>
    </source>
</evidence>
<reference evidence="2" key="2">
    <citation type="submission" date="2020-03" db="EMBL/GenBank/DDBJ databases">
        <title>Walnut 2.0.</title>
        <authorList>
            <person name="Marrano A."/>
            <person name="Britton M."/>
            <person name="Zimin A.V."/>
            <person name="Zaini P.A."/>
            <person name="Workman R."/>
            <person name="Puiu D."/>
            <person name="Bianco L."/>
            <person name="Allen B.J."/>
            <person name="Troggio M."/>
            <person name="Leslie C.A."/>
            <person name="Timp W."/>
            <person name="Dendekar A."/>
            <person name="Salzberg S.L."/>
            <person name="Neale D.B."/>
        </authorList>
    </citation>
    <scope>NUCLEOTIDE SEQUENCE</scope>
    <source>
        <tissue evidence="2">Leaves</tissue>
    </source>
</reference>